<reference evidence="1" key="1">
    <citation type="journal article" date="2014" name="Front. Microbiol.">
        <title>High frequency of phylogenetically diverse reductive dehalogenase-homologous genes in deep subseafloor sedimentary metagenomes.</title>
        <authorList>
            <person name="Kawai M."/>
            <person name="Futagami T."/>
            <person name="Toyoda A."/>
            <person name="Takaki Y."/>
            <person name="Nishi S."/>
            <person name="Hori S."/>
            <person name="Arai W."/>
            <person name="Tsubouchi T."/>
            <person name="Morono Y."/>
            <person name="Uchiyama I."/>
            <person name="Ito T."/>
            <person name="Fujiyama A."/>
            <person name="Inagaki F."/>
            <person name="Takami H."/>
        </authorList>
    </citation>
    <scope>NUCLEOTIDE SEQUENCE</scope>
    <source>
        <strain evidence="1">Expedition CK06-06</strain>
    </source>
</reference>
<sequence length="286" mass="32249">AKTRSFKRWLSHQYYKTMGKAPGAQALQDACSVLEGQALFESEEYPVYTRIAGDDTTIYLDLANENWEAVRIDKDGWKVVKPPVRFRRPKGMAAIPAPAPGDLEDLKCYVNVKEDNWNMLIAWLLQAVRAQGPYPILILHGEQGAAKSTTAKVLKELIDPNIAELRSGPRETRDLMIAATNSWCVSFDNLSHLTDWFSDCLCRLSTGGGFATRTLFSDDEETIFQTQRPVVLNGIEDIATRGDLIDRSIVLYLPQIEDESRMSETEFFARFNRNRSTILGALLQII</sequence>
<evidence type="ECO:0008006" key="2">
    <source>
        <dbReference type="Google" id="ProtNLM"/>
    </source>
</evidence>
<feature type="non-terminal residue" evidence="1">
    <location>
        <position position="1"/>
    </location>
</feature>
<dbReference type="AlphaFoldDB" id="X1MHC6"/>
<name>X1MHC6_9ZZZZ</name>
<gene>
    <name evidence="1" type="ORF">S06H3_28706</name>
</gene>
<accession>X1MHC6</accession>
<feature type="non-terminal residue" evidence="1">
    <location>
        <position position="286"/>
    </location>
</feature>
<dbReference type="EMBL" id="BARV01016769">
    <property type="protein sequence ID" value="GAI30688.1"/>
    <property type="molecule type" value="Genomic_DNA"/>
</dbReference>
<proteinExistence type="predicted"/>
<evidence type="ECO:0000313" key="1">
    <source>
        <dbReference type="EMBL" id="GAI30688.1"/>
    </source>
</evidence>
<comment type="caution">
    <text evidence="1">The sequence shown here is derived from an EMBL/GenBank/DDBJ whole genome shotgun (WGS) entry which is preliminary data.</text>
</comment>
<protein>
    <recommendedName>
        <fullName evidence="2">ATP-binding protein</fullName>
    </recommendedName>
</protein>
<dbReference type="InterPro" id="IPR027417">
    <property type="entry name" value="P-loop_NTPase"/>
</dbReference>
<organism evidence="1">
    <name type="scientific">marine sediment metagenome</name>
    <dbReference type="NCBI Taxonomy" id="412755"/>
    <lineage>
        <taxon>unclassified sequences</taxon>
        <taxon>metagenomes</taxon>
        <taxon>ecological metagenomes</taxon>
    </lineage>
</organism>
<dbReference type="SUPFAM" id="SSF52540">
    <property type="entry name" value="P-loop containing nucleoside triphosphate hydrolases"/>
    <property type="match status" value="1"/>
</dbReference>